<accession>A0A380DP69</accession>
<organism evidence="2 3">
    <name type="scientific">Staphylococcus aureus</name>
    <dbReference type="NCBI Taxonomy" id="1280"/>
    <lineage>
        <taxon>Bacteria</taxon>
        <taxon>Bacillati</taxon>
        <taxon>Bacillota</taxon>
        <taxon>Bacilli</taxon>
        <taxon>Bacillales</taxon>
        <taxon>Staphylococcaceae</taxon>
        <taxon>Staphylococcus</taxon>
    </lineage>
</organism>
<feature type="compositionally biased region" description="Polar residues" evidence="1">
    <location>
        <begin position="117"/>
        <end position="133"/>
    </location>
</feature>
<feature type="compositionally biased region" description="Basic and acidic residues" evidence="1">
    <location>
        <begin position="179"/>
        <end position="201"/>
    </location>
</feature>
<name>A0A380DP69_STAAU</name>
<protein>
    <submittedName>
        <fullName evidence="2">N-acetylmuramoyl-L-alanine amidase, family 4</fullName>
    </submittedName>
</protein>
<feature type="compositionally biased region" description="Low complexity" evidence="1">
    <location>
        <begin position="155"/>
        <end position="168"/>
    </location>
</feature>
<sequence length="264" mass="29710">MIKQTTIIQVTKTITTKNFKTIGDSTSDSNNIIDFIYKNLPQTNINQLLTKNKYDDNYSLTTLIQNLFNLNSDISDYEQPRNGEKSTNDSNKNSDNSIKNDTDTQSSKQDKADNQKAPKSNSTKPNTSNKQPNSPKPTQPNQSNSQPASDDKGNQKSSSKDNQSMSDSALDSILDQYSEDAKKTQKDYASQSKKDKNEKSNTKNPQLPTQDELKHKSKPAQSFNNDVNQKDTRATSLFEQILVYLTMMIVDNLTLLTQKIHVNL</sequence>
<evidence type="ECO:0000256" key="1">
    <source>
        <dbReference type="SAM" id="MobiDB-lite"/>
    </source>
</evidence>
<feature type="compositionally biased region" description="Polar residues" evidence="1">
    <location>
        <begin position="139"/>
        <end position="148"/>
    </location>
</feature>
<feature type="region of interest" description="Disordered" evidence="1">
    <location>
        <begin position="75"/>
        <end position="228"/>
    </location>
</feature>
<gene>
    <name evidence="2" type="ORF">NCTC5664_01082</name>
</gene>
<feature type="compositionally biased region" description="Basic and acidic residues" evidence="1">
    <location>
        <begin position="98"/>
        <end position="116"/>
    </location>
</feature>
<feature type="compositionally biased region" description="Basic and acidic residues" evidence="1">
    <location>
        <begin position="78"/>
        <end position="87"/>
    </location>
</feature>
<evidence type="ECO:0000313" key="2">
    <source>
        <dbReference type="EMBL" id="SUK41533.1"/>
    </source>
</evidence>
<dbReference type="Proteomes" id="UP000254502">
    <property type="component" value="Unassembled WGS sequence"/>
</dbReference>
<dbReference type="AlphaFoldDB" id="A0A380DP69"/>
<reference evidence="2 3" key="1">
    <citation type="submission" date="2018-06" db="EMBL/GenBank/DDBJ databases">
        <authorList>
            <consortium name="Pathogen Informatics"/>
            <person name="Doyle S."/>
        </authorList>
    </citation>
    <scope>NUCLEOTIDE SEQUENCE [LARGE SCALE GENOMIC DNA]</scope>
    <source>
        <strain evidence="2 3">NCTC5664</strain>
    </source>
</reference>
<dbReference type="EMBL" id="UHAQ01000002">
    <property type="protein sequence ID" value="SUK41533.1"/>
    <property type="molecule type" value="Genomic_DNA"/>
</dbReference>
<feature type="compositionally biased region" description="Low complexity" evidence="1">
    <location>
        <begin position="88"/>
        <end position="97"/>
    </location>
</feature>
<proteinExistence type="predicted"/>
<evidence type="ECO:0000313" key="3">
    <source>
        <dbReference type="Proteomes" id="UP000254502"/>
    </source>
</evidence>